<dbReference type="STRING" id="194439.CT1372"/>
<evidence type="ECO:0000313" key="2">
    <source>
        <dbReference type="Proteomes" id="UP000001007"/>
    </source>
</evidence>
<dbReference type="EnsemblBacteria" id="AAM72601">
    <property type="protein sequence ID" value="AAM72601"/>
    <property type="gene ID" value="CT1372"/>
</dbReference>
<dbReference type="EMBL" id="AE006470">
    <property type="protein sequence ID" value="AAM72601.1"/>
    <property type="molecule type" value="Genomic_DNA"/>
</dbReference>
<dbReference type="KEGG" id="cte:CT1372"/>
<proteinExistence type="predicted"/>
<dbReference type="Proteomes" id="UP000001007">
    <property type="component" value="Chromosome"/>
</dbReference>
<sequence length="32" mass="3719">MKRVSIIAFPELETKKRQCLHNRVACCIFVAI</sequence>
<gene>
    <name evidence="1" type="ordered locus">CT1372</name>
</gene>
<organism evidence="1 2">
    <name type="scientific">Chlorobaculum tepidum (strain ATCC 49652 / DSM 12025 / NBRC 103806 / TLS)</name>
    <name type="common">Chlorobium tepidum</name>
    <dbReference type="NCBI Taxonomy" id="194439"/>
    <lineage>
        <taxon>Bacteria</taxon>
        <taxon>Pseudomonadati</taxon>
        <taxon>Chlorobiota</taxon>
        <taxon>Chlorobiia</taxon>
        <taxon>Chlorobiales</taxon>
        <taxon>Chlorobiaceae</taxon>
        <taxon>Chlorobaculum</taxon>
    </lineage>
</organism>
<name>Q8KCP1_CHLTE</name>
<keyword evidence="2" id="KW-1185">Reference proteome</keyword>
<dbReference type="AlphaFoldDB" id="Q8KCP1"/>
<dbReference type="HOGENOM" id="CLU_3388739_0_0_10"/>
<evidence type="ECO:0000313" key="1">
    <source>
        <dbReference type="EMBL" id="AAM72601.1"/>
    </source>
</evidence>
<reference evidence="1 2" key="1">
    <citation type="journal article" date="2002" name="Proc. Natl. Acad. Sci. U.S.A.">
        <title>The complete genome sequence of Chlorobium tepidum TLS, a photosynthetic, anaerobic, green-sulfur bacterium.</title>
        <authorList>
            <person name="Eisen J.A."/>
            <person name="Nelson K.E."/>
            <person name="Paulsen I.T."/>
            <person name="Heidelberg J.F."/>
            <person name="Wu M."/>
            <person name="Dodson R.J."/>
            <person name="Deboy R."/>
            <person name="Gwinn M.L."/>
            <person name="Nelson W.C."/>
            <person name="Haft D.H."/>
            <person name="Hickey E.K."/>
            <person name="Peterson J.D."/>
            <person name="Durkin A.S."/>
            <person name="Kolonay J.L."/>
            <person name="Yang F."/>
            <person name="Holt I."/>
            <person name="Umayam L.A."/>
            <person name="Mason T."/>
            <person name="Brenner M."/>
            <person name="Shea T.P."/>
            <person name="Parksey D."/>
            <person name="Nierman W.C."/>
            <person name="Feldblyum T.V."/>
            <person name="Hansen C.L."/>
            <person name="Craven M.B."/>
            <person name="Radune D."/>
            <person name="Vamathevan J."/>
            <person name="Khouri H."/>
            <person name="White O."/>
            <person name="Gruber T.M."/>
            <person name="Ketchum K.A."/>
            <person name="Venter J.C."/>
            <person name="Tettelin H."/>
            <person name="Bryant D.A."/>
            <person name="Fraser C.M."/>
        </authorList>
    </citation>
    <scope>NUCLEOTIDE SEQUENCE [LARGE SCALE GENOMIC DNA]</scope>
    <source>
        <strain evidence="2">ATCC 49652 / DSM 12025 / NBRC 103806 / TLS</strain>
    </source>
</reference>
<protein>
    <submittedName>
        <fullName evidence="1">Uncharacterized protein</fullName>
    </submittedName>
</protein>
<accession>Q8KCP1</accession>